<dbReference type="AlphaFoldDB" id="D5G6B4"/>
<dbReference type="KEGG" id="tml:GSTUM_00004406001"/>
<sequence>MPLYKYHDGITEDTMIVSRYRIYEEKPPSRRVEGTTESINKNNSGIEERKGTRVEQKQVDRTETIPLNIPHGVA</sequence>
<dbReference type="EMBL" id="FN430009">
    <property type="protein sequence ID" value="CAZ80057.1"/>
    <property type="molecule type" value="Genomic_DNA"/>
</dbReference>
<protein>
    <submittedName>
        <fullName evidence="2">(Perigord truffle) hypothetical protein</fullName>
    </submittedName>
</protein>
<evidence type="ECO:0000313" key="3">
    <source>
        <dbReference type="Proteomes" id="UP000006911"/>
    </source>
</evidence>
<dbReference type="InParanoid" id="D5G6B4"/>
<feature type="region of interest" description="Disordered" evidence="1">
    <location>
        <begin position="28"/>
        <end position="74"/>
    </location>
</feature>
<feature type="compositionally biased region" description="Basic and acidic residues" evidence="1">
    <location>
        <begin position="46"/>
        <end position="63"/>
    </location>
</feature>
<dbReference type="HOGENOM" id="CLU_2689589_0_0_1"/>
<accession>D5G6B4</accession>
<organism evidence="2 3">
    <name type="scientific">Tuber melanosporum (strain Mel28)</name>
    <name type="common">Perigord black truffle</name>
    <dbReference type="NCBI Taxonomy" id="656061"/>
    <lineage>
        <taxon>Eukaryota</taxon>
        <taxon>Fungi</taxon>
        <taxon>Dikarya</taxon>
        <taxon>Ascomycota</taxon>
        <taxon>Pezizomycotina</taxon>
        <taxon>Pezizomycetes</taxon>
        <taxon>Pezizales</taxon>
        <taxon>Tuberaceae</taxon>
        <taxon>Tuber</taxon>
    </lineage>
</organism>
<dbReference type="Proteomes" id="UP000006911">
    <property type="component" value="Unassembled WGS sequence"/>
</dbReference>
<reference evidence="2 3" key="1">
    <citation type="journal article" date="2010" name="Nature">
        <title>Perigord black truffle genome uncovers evolutionary origins and mechanisms of symbiosis.</title>
        <authorList>
            <person name="Martin F."/>
            <person name="Kohler A."/>
            <person name="Murat C."/>
            <person name="Balestrini R."/>
            <person name="Coutinho P.M."/>
            <person name="Jaillon O."/>
            <person name="Montanini B."/>
            <person name="Morin E."/>
            <person name="Noel B."/>
            <person name="Percudani R."/>
            <person name="Porcel B."/>
            <person name="Rubini A."/>
            <person name="Amicucci A."/>
            <person name="Amselem J."/>
            <person name="Anthouard V."/>
            <person name="Arcioni S."/>
            <person name="Artiguenave F."/>
            <person name="Aury J.M."/>
            <person name="Ballario P."/>
            <person name="Bolchi A."/>
            <person name="Brenna A."/>
            <person name="Brun A."/>
            <person name="Buee M."/>
            <person name="Cantarel B."/>
            <person name="Chevalier G."/>
            <person name="Couloux A."/>
            <person name="Da Silva C."/>
            <person name="Denoeud F."/>
            <person name="Duplessis S."/>
            <person name="Ghignone S."/>
            <person name="Hilselberger B."/>
            <person name="Iotti M."/>
            <person name="Marcais B."/>
            <person name="Mello A."/>
            <person name="Miranda M."/>
            <person name="Pacioni G."/>
            <person name="Quesneville H."/>
            <person name="Riccioni C."/>
            <person name="Ruotolo R."/>
            <person name="Splivallo R."/>
            <person name="Stocchi V."/>
            <person name="Tisserant E."/>
            <person name="Viscomi A.R."/>
            <person name="Zambonelli A."/>
            <person name="Zampieri E."/>
            <person name="Henrissat B."/>
            <person name="Lebrun M.H."/>
            <person name="Paolocci F."/>
            <person name="Bonfante P."/>
            <person name="Ottonello S."/>
            <person name="Wincker P."/>
        </authorList>
    </citation>
    <scope>NUCLEOTIDE SEQUENCE [LARGE SCALE GENOMIC DNA]</scope>
    <source>
        <strain evidence="2 3">Mel28</strain>
    </source>
</reference>
<dbReference type="RefSeq" id="XP_002835900.1">
    <property type="nucleotide sequence ID" value="XM_002835854.1"/>
</dbReference>
<name>D5G6B4_TUBMM</name>
<dbReference type="GeneID" id="9187428"/>
<proteinExistence type="predicted"/>
<evidence type="ECO:0000256" key="1">
    <source>
        <dbReference type="SAM" id="MobiDB-lite"/>
    </source>
</evidence>
<evidence type="ECO:0000313" key="2">
    <source>
        <dbReference type="EMBL" id="CAZ80057.1"/>
    </source>
</evidence>
<feature type="compositionally biased region" description="Polar residues" evidence="1">
    <location>
        <begin position="35"/>
        <end position="45"/>
    </location>
</feature>
<keyword evidence="3" id="KW-1185">Reference proteome</keyword>
<gene>
    <name evidence="2" type="ORF">GSTUM_00004406001</name>
</gene>